<organism evidence="3 4">
    <name type="scientific">Planococcus antarcticus DSM 14505</name>
    <dbReference type="NCBI Taxonomy" id="1185653"/>
    <lineage>
        <taxon>Bacteria</taxon>
        <taxon>Bacillati</taxon>
        <taxon>Bacillota</taxon>
        <taxon>Bacilli</taxon>
        <taxon>Bacillales</taxon>
        <taxon>Caryophanaceae</taxon>
        <taxon>Planococcus</taxon>
    </lineage>
</organism>
<feature type="domain" description="SpoVT-AbrB" evidence="2">
    <location>
        <begin position="3"/>
        <end position="48"/>
    </location>
</feature>
<dbReference type="RefSeq" id="WP_065536422.1">
    <property type="nucleotide sequence ID" value="NZ_CP016534.2"/>
</dbReference>
<evidence type="ECO:0000259" key="2">
    <source>
        <dbReference type="PROSITE" id="PS51740"/>
    </source>
</evidence>
<dbReference type="InterPro" id="IPR007159">
    <property type="entry name" value="SpoVT-AbrB_dom"/>
</dbReference>
<sequence length="94" mass="10873">MDSKLITLKKNGQITLPIKIREAVSLTENDQLAITIKDGQIILQPVITIPKDQAWFWTKEWQEEELEAEHDIKTGNIKTFRNAEELIADLRSEE</sequence>
<dbReference type="InterPro" id="IPR037914">
    <property type="entry name" value="SpoVT-AbrB_sf"/>
</dbReference>
<dbReference type="Gene3D" id="2.10.260.10">
    <property type="match status" value="1"/>
</dbReference>
<reference evidence="3" key="1">
    <citation type="submission" date="2016-10" db="EMBL/GenBank/DDBJ databases">
        <authorList>
            <person name="See-Too W.S."/>
        </authorList>
    </citation>
    <scope>NUCLEOTIDE SEQUENCE</scope>
    <source>
        <strain evidence="3">DSM 14505</strain>
    </source>
</reference>
<evidence type="ECO:0000313" key="4">
    <source>
        <dbReference type="Proteomes" id="UP000092661"/>
    </source>
</evidence>
<gene>
    <name evidence="3" type="ORF">BBH88_04505</name>
</gene>
<dbReference type="NCBIfam" id="TIGR01439">
    <property type="entry name" value="lp_hng_hel_AbrB"/>
    <property type="match status" value="1"/>
</dbReference>
<accession>A0ABM6D262</accession>
<dbReference type="Pfam" id="PF04014">
    <property type="entry name" value="MazE_antitoxin"/>
    <property type="match status" value="1"/>
</dbReference>
<dbReference type="PROSITE" id="PS51740">
    <property type="entry name" value="SPOVT_ABRB"/>
    <property type="match status" value="1"/>
</dbReference>
<name>A0ABM6D262_9BACL</name>
<dbReference type="EMBL" id="CP016534">
    <property type="protein sequence ID" value="ANU09609.1"/>
    <property type="molecule type" value="Genomic_DNA"/>
</dbReference>
<dbReference type="SMART" id="SM00966">
    <property type="entry name" value="SpoVT_AbrB"/>
    <property type="match status" value="1"/>
</dbReference>
<evidence type="ECO:0000256" key="1">
    <source>
        <dbReference type="PROSITE-ProRule" id="PRU01076"/>
    </source>
</evidence>
<protein>
    <recommendedName>
        <fullName evidence="2">SpoVT-AbrB domain-containing protein</fullName>
    </recommendedName>
</protein>
<keyword evidence="1" id="KW-0238">DNA-binding</keyword>
<evidence type="ECO:0000313" key="3">
    <source>
        <dbReference type="EMBL" id="ANU09609.1"/>
    </source>
</evidence>
<dbReference type="SUPFAM" id="SSF89447">
    <property type="entry name" value="AbrB/MazE/MraZ-like"/>
    <property type="match status" value="1"/>
</dbReference>
<proteinExistence type="predicted"/>
<dbReference type="Proteomes" id="UP000092661">
    <property type="component" value="Chromosome"/>
</dbReference>
<keyword evidence="4" id="KW-1185">Reference proteome</keyword>